<evidence type="ECO:0000256" key="2">
    <source>
        <dbReference type="ARBA" id="ARBA00011838"/>
    </source>
</evidence>
<dbReference type="AlphaFoldDB" id="A0A9D9D8L9"/>
<dbReference type="GO" id="GO:0006412">
    <property type="term" value="P:translation"/>
    <property type="evidence" value="ECO:0007669"/>
    <property type="project" value="InterPro"/>
</dbReference>
<dbReference type="GO" id="GO:1990904">
    <property type="term" value="C:ribonucleoprotein complex"/>
    <property type="evidence" value="ECO:0007669"/>
    <property type="project" value="UniProtKB-KW"/>
</dbReference>
<keyword evidence="3 8" id="KW-0689">Ribosomal protein</keyword>
<dbReference type="PANTHER" id="PTHR10746">
    <property type="entry name" value="50S RIBOSOMAL PROTEIN L4"/>
    <property type="match status" value="1"/>
</dbReference>
<organism evidence="8 9">
    <name type="scientific">Candidatus Scatoplasma merdavium</name>
    <dbReference type="NCBI Taxonomy" id="2840932"/>
    <lineage>
        <taxon>Bacteria</taxon>
        <taxon>Bacillati</taxon>
        <taxon>Bacillota</taxon>
        <taxon>Bacilli</taxon>
        <taxon>Bacillales</taxon>
        <taxon>Candidatus Scatoplasma</taxon>
    </lineage>
</organism>
<evidence type="ECO:0000313" key="9">
    <source>
        <dbReference type="Proteomes" id="UP000823629"/>
    </source>
</evidence>
<proteinExistence type="inferred from homology"/>
<comment type="subunit">
    <text evidence="2">Part of the 50S ribosomal subunit.</text>
</comment>
<dbReference type="EMBL" id="JADING010000023">
    <property type="protein sequence ID" value="MBO8414029.1"/>
    <property type="molecule type" value="Genomic_DNA"/>
</dbReference>
<dbReference type="PANTHER" id="PTHR10746:SF6">
    <property type="entry name" value="LARGE RIBOSOMAL SUBUNIT PROTEIN UL4M"/>
    <property type="match status" value="1"/>
</dbReference>
<gene>
    <name evidence="8" type="primary">rplD</name>
    <name evidence="8" type="ORF">IAC78_00905</name>
</gene>
<evidence type="ECO:0000256" key="5">
    <source>
        <dbReference type="ARBA" id="ARBA00035244"/>
    </source>
</evidence>
<comment type="caution">
    <text evidence="8">The sequence shown here is derived from an EMBL/GenBank/DDBJ whole genome shotgun (WGS) entry which is preliminary data.</text>
</comment>
<dbReference type="InterPro" id="IPR002136">
    <property type="entry name" value="Ribosomal_uL4"/>
</dbReference>
<dbReference type="InterPro" id="IPR023574">
    <property type="entry name" value="Ribosomal_uL4_dom_sf"/>
</dbReference>
<evidence type="ECO:0000256" key="1">
    <source>
        <dbReference type="ARBA" id="ARBA00010528"/>
    </source>
</evidence>
<keyword evidence="4" id="KW-0687">Ribonucleoprotein</keyword>
<comment type="similarity">
    <text evidence="1">Belongs to the universal ribosomal protein uL4 family.</text>
</comment>
<dbReference type="Pfam" id="PF00573">
    <property type="entry name" value="Ribosomal_L4"/>
    <property type="match status" value="1"/>
</dbReference>
<evidence type="ECO:0000256" key="7">
    <source>
        <dbReference type="SAM" id="MobiDB-lite"/>
    </source>
</evidence>
<feature type="region of interest" description="Disordered" evidence="7">
    <location>
        <begin position="49"/>
        <end position="77"/>
    </location>
</feature>
<evidence type="ECO:0000256" key="4">
    <source>
        <dbReference type="ARBA" id="ARBA00023274"/>
    </source>
</evidence>
<sequence>MKVFDQTGAEQEKKITLNGDVFGVESHAQVMFDAVQVYQANMRQATAKTKVRSEVSGGGKKPWRQKGTGRARAGSSRSPIWVGGGTVFGPDGRQNYKLSMNKKSHALALKSALSDKVESKNVI</sequence>
<feature type="non-terminal residue" evidence="8">
    <location>
        <position position="123"/>
    </location>
</feature>
<dbReference type="NCBIfam" id="TIGR03953">
    <property type="entry name" value="rplD_bact"/>
    <property type="match status" value="1"/>
</dbReference>
<evidence type="ECO:0000256" key="3">
    <source>
        <dbReference type="ARBA" id="ARBA00022980"/>
    </source>
</evidence>
<accession>A0A9D9D8L9</accession>
<dbReference type="InterPro" id="IPR013005">
    <property type="entry name" value="Ribosomal_uL4-like"/>
</dbReference>
<evidence type="ECO:0000256" key="6">
    <source>
        <dbReference type="ARBA" id="ARBA00035462"/>
    </source>
</evidence>
<evidence type="ECO:0000313" key="8">
    <source>
        <dbReference type="EMBL" id="MBO8414029.1"/>
    </source>
</evidence>
<dbReference type="GO" id="GO:0005840">
    <property type="term" value="C:ribosome"/>
    <property type="evidence" value="ECO:0007669"/>
    <property type="project" value="UniProtKB-KW"/>
</dbReference>
<name>A0A9D9D8L9_9BACL</name>
<dbReference type="GO" id="GO:0003735">
    <property type="term" value="F:structural constituent of ribosome"/>
    <property type="evidence" value="ECO:0007669"/>
    <property type="project" value="InterPro"/>
</dbReference>
<protein>
    <recommendedName>
        <fullName evidence="5">Large ribosomal subunit protein uL4</fullName>
    </recommendedName>
    <alternativeName>
        <fullName evidence="6">50S ribosomal protein L4</fullName>
    </alternativeName>
</protein>
<dbReference type="Gene3D" id="3.40.1370.10">
    <property type="match status" value="1"/>
</dbReference>
<dbReference type="SUPFAM" id="SSF52166">
    <property type="entry name" value="Ribosomal protein L4"/>
    <property type="match status" value="1"/>
</dbReference>
<dbReference type="Proteomes" id="UP000823629">
    <property type="component" value="Unassembled WGS sequence"/>
</dbReference>
<reference evidence="8" key="2">
    <citation type="journal article" date="2021" name="PeerJ">
        <title>Extensive microbial diversity within the chicken gut microbiome revealed by metagenomics and culture.</title>
        <authorList>
            <person name="Gilroy R."/>
            <person name="Ravi A."/>
            <person name="Getino M."/>
            <person name="Pursley I."/>
            <person name="Horton D.L."/>
            <person name="Alikhan N.F."/>
            <person name="Baker D."/>
            <person name="Gharbi K."/>
            <person name="Hall N."/>
            <person name="Watson M."/>
            <person name="Adriaenssens E.M."/>
            <person name="Foster-Nyarko E."/>
            <person name="Jarju S."/>
            <person name="Secka A."/>
            <person name="Antonio M."/>
            <person name="Oren A."/>
            <person name="Chaudhuri R.R."/>
            <person name="La Ragione R."/>
            <person name="Hildebrand F."/>
            <person name="Pallen M.J."/>
        </authorList>
    </citation>
    <scope>NUCLEOTIDE SEQUENCE</scope>
    <source>
        <strain evidence="8">1748</strain>
    </source>
</reference>
<reference evidence="8" key="1">
    <citation type="submission" date="2020-10" db="EMBL/GenBank/DDBJ databases">
        <authorList>
            <person name="Gilroy R."/>
        </authorList>
    </citation>
    <scope>NUCLEOTIDE SEQUENCE</scope>
    <source>
        <strain evidence="8">1748</strain>
    </source>
</reference>